<dbReference type="EMBL" id="RWGY01000007">
    <property type="protein sequence ID" value="TVU41818.1"/>
    <property type="molecule type" value="Genomic_DNA"/>
</dbReference>
<comment type="caution">
    <text evidence="3">The sequence shown here is derived from an EMBL/GenBank/DDBJ whole genome shotgun (WGS) entry which is preliminary data.</text>
</comment>
<feature type="region of interest" description="Disordered" evidence="1">
    <location>
        <begin position="53"/>
        <end position="81"/>
    </location>
</feature>
<evidence type="ECO:0000256" key="1">
    <source>
        <dbReference type="SAM" id="MobiDB-lite"/>
    </source>
</evidence>
<evidence type="ECO:0000313" key="3">
    <source>
        <dbReference type="EMBL" id="TVU41818.1"/>
    </source>
</evidence>
<keyword evidence="4" id="KW-1185">Reference proteome</keyword>
<dbReference type="OrthoDB" id="765963at2759"/>
<organism evidence="3 4">
    <name type="scientific">Eragrostis curvula</name>
    <name type="common">weeping love grass</name>
    <dbReference type="NCBI Taxonomy" id="38414"/>
    <lineage>
        <taxon>Eukaryota</taxon>
        <taxon>Viridiplantae</taxon>
        <taxon>Streptophyta</taxon>
        <taxon>Embryophyta</taxon>
        <taxon>Tracheophyta</taxon>
        <taxon>Spermatophyta</taxon>
        <taxon>Magnoliopsida</taxon>
        <taxon>Liliopsida</taxon>
        <taxon>Poales</taxon>
        <taxon>Poaceae</taxon>
        <taxon>PACMAD clade</taxon>
        <taxon>Chloridoideae</taxon>
        <taxon>Eragrostideae</taxon>
        <taxon>Eragrostidinae</taxon>
        <taxon>Eragrostis</taxon>
    </lineage>
</organism>
<keyword evidence="2" id="KW-0812">Transmembrane</keyword>
<evidence type="ECO:0000313" key="4">
    <source>
        <dbReference type="Proteomes" id="UP000324897"/>
    </source>
</evidence>
<proteinExistence type="predicted"/>
<keyword evidence="2" id="KW-1133">Transmembrane helix</keyword>
<protein>
    <recommendedName>
        <fullName evidence="5">Early light-induced protein</fullName>
    </recommendedName>
</protein>
<dbReference type="Gramene" id="TVU41818">
    <property type="protein sequence ID" value="TVU41818"/>
    <property type="gene ID" value="EJB05_15370"/>
</dbReference>
<keyword evidence="2" id="KW-0472">Membrane</keyword>
<feature type="non-terminal residue" evidence="3">
    <location>
        <position position="192"/>
    </location>
</feature>
<evidence type="ECO:0000256" key="2">
    <source>
        <dbReference type="SAM" id="Phobius"/>
    </source>
</evidence>
<accession>A0A5J9W107</accession>
<dbReference type="Proteomes" id="UP000324897">
    <property type="component" value="Chromosome 4"/>
</dbReference>
<gene>
    <name evidence="3" type="ORF">EJB05_15370</name>
</gene>
<feature type="non-terminal residue" evidence="3">
    <location>
        <position position="1"/>
    </location>
</feature>
<dbReference type="AlphaFoldDB" id="A0A5J9W107"/>
<reference evidence="3 4" key="1">
    <citation type="journal article" date="2019" name="Sci. Rep.">
        <title>A high-quality genome of Eragrostis curvula grass provides insights into Poaceae evolution and supports new strategies to enhance forage quality.</title>
        <authorList>
            <person name="Carballo J."/>
            <person name="Santos B.A.C.M."/>
            <person name="Zappacosta D."/>
            <person name="Garbus I."/>
            <person name="Selva J.P."/>
            <person name="Gallo C.A."/>
            <person name="Diaz A."/>
            <person name="Albertini E."/>
            <person name="Caccamo M."/>
            <person name="Echenique V."/>
        </authorList>
    </citation>
    <scope>NUCLEOTIDE SEQUENCE [LARGE SCALE GENOMIC DNA]</scope>
    <source>
        <strain evidence="4">cv. Victoria</strain>
        <tissue evidence="3">Leaf</tissue>
    </source>
</reference>
<evidence type="ECO:0008006" key="5">
    <source>
        <dbReference type="Google" id="ProtNLM"/>
    </source>
</evidence>
<sequence>MTSLVAARSICARSPAVAFTPRRRTVAVNGKGPERANLQSCAYFLQPDVELAPSEGDSLDLSEPGSGAHHPDTEAHALAFRGPPRRERINGRLAMVSFESAIAVEASHGDSQGGSVSGLALFAATAAVLSVASLVPLLQGDSAEARSGSFMSADAELWNWNGRFAMLGLVALAFAEYLTGSLFIKTIRTCGA</sequence>
<feature type="transmembrane region" description="Helical" evidence="2">
    <location>
        <begin position="119"/>
        <end position="138"/>
    </location>
</feature>
<feature type="transmembrane region" description="Helical" evidence="2">
    <location>
        <begin position="158"/>
        <end position="178"/>
    </location>
</feature>
<name>A0A5J9W107_9POAL</name>
<dbReference type="SUPFAM" id="SSF103511">
    <property type="entry name" value="Chlorophyll a-b binding protein"/>
    <property type="match status" value="1"/>
</dbReference>